<dbReference type="EMBL" id="JBHTND010000023">
    <property type="protein sequence ID" value="MFD1303073.1"/>
    <property type="molecule type" value="Genomic_DNA"/>
</dbReference>
<dbReference type="RefSeq" id="WP_238207149.1">
    <property type="nucleotide sequence ID" value="NZ_JBHTND010000023.1"/>
</dbReference>
<gene>
    <name evidence="2" type="ORF">ACFQ4G_15985</name>
</gene>
<evidence type="ECO:0000313" key="2">
    <source>
        <dbReference type="EMBL" id="MFD1303073.1"/>
    </source>
</evidence>
<name>A0ABW3X4A5_9HYPH</name>
<evidence type="ECO:0000256" key="1">
    <source>
        <dbReference type="SAM" id="SignalP"/>
    </source>
</evidence>
<accession>A0ABW3X4A5</accession>
<feature type="signal peptide" evidence="1">
    <location>
        <begin position="1"/>
        <end position="19"/>
    </location>
</feature>
<protein>
    <recommendedName>
        <fullName evidence="4">DUF3551 domain-containing protein</fullName>
    </recommendedName>
</protein>
<keyword evidence="3" id="KW-1185">Reference proteome</keyword>
<evidence type="ECO:0000313" key="3">
    <source>
        <dbReference type="Proteomes" id="UP001597176"/>
    </source>
</evidence>
<evidence type="ECO:0008006" key="4">
    <source>
        <dbReference type="Google" id="ProtNLM"/>
    </source>
</evidence>
<sequence length="94" mass="9989">MSVVALVAGSICIGGAVQAAPLAAAPMTGVVENGLVTKVAGYCGLGYYPDRFTGRCRGNGSLGYGARRAYGRPYVRPYGRPYYRAAPRPFYRGY</sequence>
<comment type="caution">
    <text evidence="2">The sequence shown here is derived from an EMBL/GenBank/DDBJ whole genome shotgun (WGS) entry which is preliminary data.</text>
</comment>
<keyword evidence="1" id="KW-0732">Signal</keyword>
<proteinExistence type="predicted"/>
<dbReference type="Proteomes" id="UP001597176">
    <property type="component" value="Unassembled WGS sequence"/>
</dbReference>
<reference evidence="3" key="1">
    <citation type="journal article" date="2019" name="Int. J. Syst. Evol. Microbiol.">
        <title>The Global Catalogue of Microorganisms (GCM) 10K type strain sequencing project: providing services to taxonomists for standard genome sequencing and annotation.</title>
        <authorList>
            <consortium name="The Broad Institute Genomics Platform"/>
            <consortium name="The Broad Institute Genome Sequencing Center for Infectious Disease"/>
            <person name="Wu L."/>
            <person name="Ma J."/>
        </authorList>
    </citation>
    <scope>NUCLEOTIDE SEQUENCE [LARGE SCALE GENOMIC DNA]</scope>
    <source>
        <strain evidence="3">CCUG 56108</strain>
    </source>
</reference>
<feature type="chain" id="PRO_5045654615" description="DUF3551 domain-containing protein" evidence="1">
    <location>
        <begin position="20"/>
        <end position="94"/>
    </location>
</feature>
<organism evidence="2 3">
    <name type="scientific">Methylobacterium marchantiae</name>
    <dbReference type="NCBI Taxonomy" id="600331"/>
    <lineage>
        <taxon>Bacteria</taxon>
        <taxon>Pseudomonadati</taxon>
        <taxon>Pseudomonadota</taxon>
        <taxon>Alphaproteobacteria</taxon>
        <taxon>Hyphomicrobiales</taxon>
        <taxon>Methylobacteriaceae</taxon>
        <taxon>Methylobacterium</taxon>
    </lineage>
</organism>